<evidence type="ECO:0000313" key="2">
    <source>
        <dbReference type="EMBL" id="GAN05509.1"/>
    </source>
</evidence>
<accession>A0A0C9MDV3</accession>
<keyword evidence="3" id="KW-1185">Reference proteome</keyword>
<dbReference type="EMBL" id="DF836383">
    <property type="protein sequence ID" value="GAN05509.1"/>
    <property type="molecule type" value="Genomic_DNA"/>
</dbReference>
<feature type="signal peptide" evidence="1">
    <location>
        <begin position="1"/>
        <end position="22"/>
    </location>
</feature>
<protein>
    <submittedName>
        <fullName evidence="2">Uncharacterized protein</fullName>
    </submittedName>
</protein>
<organism evidence="2">
    <name type="scientific">Mucor ambiguus</name>
    <dbReference type="NCBI Taxonomy" id="91626"/>
    <lineage>
        <taxon>Eukaryota</taxon>
        <taxon>Fungi</taxon>
        <taxon>Fungi incertae sedis</taxon>
        <taxon>Mucoromycota</taxon>
        <taxon>Mucoromycotina</taxon>
        <taxon>Mucoromycetes</taxon>
        <taxon>Mucorales</taxon>
        <taxon>Mucorineae</taxon>
        <taxon>Mucoraceae</taxon>
        <taxon>Mucor</taxon>
    </lineage>
</organism>
<gene>
    <name evidence="2" type="ORF">MAM1_0094d04980</name>
</gene>
<sequence length="129" mass="14275">MLLKMCNMLALFKWQLPIVAFCESIYGHENVRFTVHNVFNAFFEQKSSASSIQSTVAIKTAIKALDHVATNVSFEDENEGGDVVDSKTDNNSGTANAVEAKVINNHAEQETTDDVALPPTAKYTEIWIH</sequence>
<evidence type="ECO:0000256" key="1">
    <source>
        <dbReference type="SAM" id="SignalP"/>
    </source>
</evidence>
<evidence type="ECO:0000313" key="3">
    <source>
        <dbReference type="Proteomes" id="UP000053815"/>
    </source>
</evidence>
<feature type="chain" id="PRO_5002199461" evidence="1">
    <location>
        <begin position="23"/>
        <end position="129"/>
    </location>
</feature>
<proteinExistence type="predicted"/>
<keyword evidence="1" id="KW-0732">Signal</keyword>
<dbReference type="Proteomes" id="UP000053815">
    <property type="component" value="Unassembled WGS sequence"/>
</dbReference>
<dbReference type="AlphaFoldDB" id="A0A0C9MDV3"/>
<reference evidence="2" key="1">
    <citation type="submission" date="2014-09" db="EMBL/GenBank/DDBJ databases">
        <title>Draft genome sequence of an oleaginous Mucoromycotina fungus Mucor ambiguus NBRC6742.</title>
        <authorList>
            <person name="Takeda I."/>
            <person name="Yamane N."/>
            <person name="Morita T."/>
            <person name="Tamano K."/>
            <person name="Machida M."/>
            <person name="Baker S."/>
            <person name="Koike H."/>
        </authorList>
    </citation>
    <scope>NUCLEOTIDE SEQUENCE</scope>
    <source>
        <strain evidence="2">NBRC 6742</strain>
    </source>
</reference>
<name>A0A0C9MDV3_9FUNG</name>